<reference evidence="2" key="1">
    <citation type="journal article" date="2019" name="Int. J. Syst. Evol. Microbiol.">
        <title>The Global Catalogue of Microorganisms (GCM) 10K type strain sequencing project: providing services to taxonomists for standard genome sequencing and annotation.</title>
        <authorList>
            <consortium name="The Broad Institute Genomics Platform"/>
            <consortium name="The Broad Institute Genome Sequencing Center for Infectious Disease"/>
            <person name="Wu L."/>
            <person name="Ma J."/>
        </authorList>
    </citation>
    <scope>NUCLEOTIDE SEQUENCE [LARGE SCALE GENOMIC DNA]</scope>
    <source>
        <strain evidence="2">JCM 31290</strain>
    </source>
</reference>
<evidence type="ECO:0000313" key="2">
    <source>
        <dbReference type="Proteomes" id="UP001501115"/>
    </source>
</evidence>
<gene>
    <name evidence="1" type="ORF">GCM10023086_33350</name>
</gene>
<dbReference type="RefSeq" id="WP_345662274.1">
    <property type="nucleotide sequence ID" value="NZ_BAABET010000004.1"/>
</dbReference>
<accession>A0ABP8FX06</accession>
<keyword evidence="2" id="KW-1185">Reference proteome</keyword>
<comment type="caution">
    <text evidence="1">The sequence shown here is derived from an EMBL/GenBank/DDBJ whole genome shotgun (WGS) entry which is preliminary data.</text>
</comment>
<dbReference type="Proteomes" id="UP001501115">
    <property type="component" value="Unassembled WGS sequence"/>
</dbReference>
<dbReference type="InterPro" id="IPR043519">
    <property type="entry name" value="NT_sf"/>
</dbReference>
<organism evidence="1 2">
    <name type="scientific">Streptomyces venetus</name>
    <dbReference type="NCBI Taxonomy" id="1701086"/>
    <lineage>
        <taxon>Bacteria</taxon>
        <taxon>Bacillati</taxon>
        <taxon>Actinomycetota</taxon>
        <taxon>Actinomycetes</taxon>
        <taxon>Kitasatosporales</taxon>
        <taxon>Streptomycetaceae</taxon>
        <taxon>Streptomyces</taxon>
    </lineage>
</organism>
<name>A0ABP8FX06_9ACTN</name>
<sequence>MSEQYAIDDMFFTSQDVSEAVDLVARTYPDGCAGAFIAGSLSVGLGHAESDLDIVVVHDTAESARQHVANGRRLDLTTVSLASWKARAESMARYAITRTDRSQGDLDREEMTRTVRYAMAGRLPLGGDLPGPDRDVVAQVVIYRNAFQVAGLAEDAQGALAVGDPYTALLAARGALEAGLDALLSAERDLYIGPKFLLRRVARSPLLGPHLPAVWELLHEPVPLDGLAGHAEGVVRRRLALAVALVGVATTQGWDGTEGIAELRLPRPPGMGPVQSPYHSLLRFTDGFVLAGPNVAYDLTDPMAYLWSLCTGADAAALHEEFTRGVDGDVTREEIADALAALAGLGVVETPEGRS</sequence>
<dbReference type="SUPFAM" id="SSF81301">
    <property type="entry name" value="Nucleotidyltransferase"/>
    <property type="match status" value="1"/>
</dbReference>
<dbReference type="EMBL" id="BAABET010000004">
    <property type="protein sequence ID" value="GAA4312688.1"/>
    <property type="molecule type" value="Genomic_DNA"/>
</dbReference>
<evidence type="ECO:0000313" key="1">
    <source>
        <dbReference type="EMBL" id="GAA4312688.1"/>
    </source>
</evidence>
<protein>
    <recommendedName>
        <fullName evidence="3">Polymerase nucleotidyl transferase domain-containing protein</fullName>
    </recommendedName>
</protein>
<proteinExistence type="predicted"/>
<evidence type="ECO:0008006" key="3">
    <source>
        <dbReference type="Google" id="ProtNLM"/>
    </source>
</evidence>